<dbReference type="EMBL" id="JAVIIV010000016">
    <property type="protein sequence ID" value="MDX8487928.1"/>
    <property type="molecule type" value="Genomic_DNA"/>
</dbReference>
<dbReference type="Pfam" id="PF26395">
    <property type="entry name" value="E2-CBASS"/>
    <property type="match status" value="1"/>
</dbReference>
<evidence type="ECO:0000313" key="2">
    <source>
        <dbReference type="EMBL" id="MDX8487928.1"/>
    </source>
</evidence>
<sequence length="149" mass="16975">MAQLLPLEEQIAAMKATWPELAPRNIDRRLRSARWVGRVRAQHCWYTIEIRYQIGSMPQVRVLAPILVRLPGNEEGELPHVYPPSNDPTLCLFDPRTGEWDASMALAHTIVLWTLDWLTCYELWLMTGKWTGGGRHAGDSVPISTENAQ</sequence>
<gene>
    <name evidence="2" type="ORF">RFM52_22370</name>
</gene>
<accession>A0ABU4YNT4</accession>
<dbReference type="InterPro" id="IPR058588">
    <property type="entry name" value="E2-CBASS"/>
</dbReference>
<organism evidence="2 3">
    <name type="scientific">Mesorhizobium humile</name>
    <dbReference type="NCBI Taxonomy" id="3072313"/>
    <lineage>
        <taxon>Bacteria</taxon>
        <taxon>Pseudomonadati</taxon>
        <taxon>Pseudomonadota</taxon>
        <taxon>Alphaproteobacteria</taxon>
        <taxon>Hyphomicrobiales</taxon>
        <taxon>Phyllobacteriaceae</taxon>
        <taxon>Mesorhizobium</taxon>
    </lineage>
</organism>
<name>A0ABU4YNT4_9HYPH</name>
<reference evidence="2 3" key="1">
    <citation type="submission" date="2023-08" db="EMBL/GenBank/DDBJ databases">
        <title>Implementing the SeqCode for naming new Mesorhizobium species isolated from Vachellia karroo root nodules.</title>
        <authorList>
            <person name="Van Lill M."/>
        </authorList>
    </citation>
    <scope>NUCLEOTIDE SEQUENCE [LARGE SCALE GENOMIC DNA]</scope>
    <source>
        <strain evidence="2 3">VK2B</strain>
    </source>
</reference>
<comment type="caution">
    <text evidence="2">The sequence shown here is derived from an EMBL/GenBank/DDBJ whole genome shotgun (WGS) entry which is preliminary data.</text>
</comment>
<protein>
    <recommendedName>
        <fullName evidence="1">Type II CBASS E2 protein domain-containing protein</fullName>
    </recommendedName>
</protein>
<dbReference type="RefSeq" id="WP_320293515.1">
    <property type="nucleotide sequence ID" value="NZ_JAVIIU010000001.1"/>
</dbReference>
<dbReference type="Proteomes" id="UP001280156">
    <property type="component" value="Unassembled WGS sequence"/>
</dbReference>
<evidence type="ECO:0000313" key="3">
    <source>
        <dbReference type="Proteomes" id="UP001280156"/>
    </source>
</evidence>
<evidence type="ECO:0000259" key="1">
    <source>
        <dbReference type="Pfam" id="PF26395"/>
    </source>
</evidence>
<proteinExistence type="predicted"/>
<keyword evidence="3" id="KW-1185">Reference proteome</keyword>
<feature type="domain" description="Type II CBASS E2 protein" evidence="1">
    <location>
        <begin position="10"/>
        <end position="136"/>
    </location>
</feature>